<keyword evidence="8" id="KW-0479">Metal-binding</keyword>
<dbReference type="SMART" id="SM00318">
    <property type="entry name" value="SNc"/>
    <property type="match status" value="1"/>
</dbReference>
<evidence type="ECO:0000256" key="1">
    <source>
        <dbReference type="ARBA" id="ARBA00004167"/>
    </source>
</evidence>
<comment type="caution">
    <text evidence="17">The sequence shown here is derived from an EMBL/GenBank/DDBJ whole genome shotgun (WGS) entry which is preliminary data.</text>
</comment>
<keyword evidence="14 15" id="KW-0472">Membrane</keyword>
<feature type="transmembrane region" description="Helical" evidence="15">
    <location>
        <begin position="6"/>
        <end position="27"/>
    </location>
</feature>
<evidence type="ECO:0000256" key="13">
    <source>
        <dbReference type="ARBA" id="ARBA00023128"/>
    </source>
</evidence>
<dbReference type="Pfam" id="PF00565">
    <property type="entry name" value="SNase"/>
    <property type="match status" value="1"/>
</dbReference>
<evidence type="ECO:0000256" key="2">
    <source>
        <dbReference type="ARBA" id="ARBA00004173"/>
    </source>
</evidence>
<accession>A0AA38LQJ8</accession>
<keyword evidence="10" id="KW-0378">Hydrolase</keyword>
<evidence type="ECO:0000256" key="6">
    <source>
        <dbReference type="ARBA" id="ARBA00022692"/>
    </source>
</evidence>
<dbReference type="GeneID" id="77732875"/>
<gene>
    <name evidence="17" type="ORF">MKK02DRAFT_5229</name>
</gene>
<comment type="subcellular location">
    <subcellularLocation>
        <location evidence="1">Membrane</location>
        <topology evidence="1">Single-pass membrane protein</topology>
    </subcellularLocation>
    <subcellularLocation>
        <location evidence="2">Mitochondrion</location>
    </subcellularLocation>
</comment>
<evidence type="ECO:0000313" key="18">
    <source>
        <dbReference type="Proteomes" id="UP001164286"/>
    </source>
</evidence>
<evidence type="ECO:0000256" key="10">
    <source>
        <dbReference type="ARBA" id="ARBA00022801"/>
    </source>
</evidence>
<feature type="domain" description="TNase-like" evidence="16">
    <location>
        <begin position="49"/>
        <end position="207"/>
    </location>
</feature>
<evidence type="ECO:0000313" key="17">
    <source>
        <dbReference type="EMBL" id="KAI9632010.1"/>
    </source>
</evidence>
<evidence type="ECO:0000256" key="15">
    <source>
        <dbReference type="SAM" id="Phobius"/>
    </source>
</evidence>
<reference evidence="17" key="1">
    <citation type="journal article" date="2022" name="G3 (Bethesda)">
        <title>High quality genome of the basidiomycete yeast Dioszegia hungarica PDD-24b-2 isolated from cloud water.</title>
        <authorList>
            <person name="Jarrige D."/>
            <person name="Haridas S."/>
            <person name="Bleykasten-Grosshans C."/>
            <person name="Joly M."/>
            <person name="Nadalig T."/>
            <person name="Sancelme M."/>
            <person name="Vuilleumier S."/>
            <person name="Grigoriev I.V."/>
            <person name="Amato P."/>
            <person name="Bringel F."/>
        </authorList>
    </citation>
    <scope>NUCLEOTIDE SEQUENCE</scope>
    <source>
        <strain evidence="17">PDD-24b-2</strain>
    </source>
</reference>
<dbReference type="EMBL" id="JAKWFO010000016">
    <property type="protein sequence ID" value="KAI9632010.1"/>
    <property type="molecule type" value="Genomic_DNA"/>
</dbReference>
<sequence length="230" mass="25706">LPSDPALSGALSGSAAVVVTLAGIWGYRRYGRRIRNADYVTSKMLERKTWVRGVVTSVGDGDNFRLFHTPLFYRYPFKFRSIPGTPKELKNETLHIRISGVDAPEAAHFGNPAQAHSAESLEWLRKTILGRTMKVQLLRKDQYQRIVGVPYISRLILRDQPLPMMMLKEGMAVVYTSGGGEYGPWGLDGMQAVEAEAKKAKRGLWGLKTFEHPADYKKRVKAGEEAVAEV</sequence>
<dbReference type="GO" id="GO:0005739">
    <property type="term" value="C:mitochondrion"/>
    <property type="evidence" value="ECO:0007669"/>
    <property type="project" value="UniProtKB-SubCell"/>
</dbReference>
<evidence type="ECO:0000256" key="7">
    <source>
        <dbReference type="ARBA" id="ARBA00022722"/>
    </source>
</evidence>
<evidence type="ECO:0000256" key="8">
    <source>
        <dbReference type="ARBA" id="ARBA00022723"/>
    </source>
</evidence>
<name>A0AA38LQJ8_9TREE</name>
<comment type="similarity">
    <text evidence="3">Belongs to the LCL3 family.</text>
</comment>
<evidence type="ECO:0000256" key="12">
    <source>
        <dbReference type="ARBA" id="ARBA00022989"/>
    </source>
</evidence>
<keyword evidence="11" id="KW-0106">Calcium</keyword>
<proteinExistence type="inferred from homology"/>
<dbReference type="GO" id="GO:0016020">
    <property type="term" value="C:membrane"/>
    <property type="evidence" value="ECO:0007669"/>
    <property type="project" value="UniProtKB-SubCell"/>
</dbReference>
<keyword evidence="13" id="KW-0496">Mitochondrion</keyword>
<evidence type="ECO:0000259" key="16">
    <source>
        <dbReference type="PROSITE" id="PS50830"/>
    </source>
</evidence>
<dbReference type="Gene3D" id="2.40.50.90">
    <property type="match status" value="1"/>
</dbReference>
<keyword evidence="7" id="KW-0540">Nuclease</keyword>
<evidence type="ECO:0000256" key="3">
    <source>
        <dbReference type="ARBA" id="ARBA00005435"/>
    </source>
</evidence>
<protein>
    <recommendedName>
        <fullName evidence="4">Probable endonuclease LCL3</fullName>
    </recommendedName>
    <alternativeName>
        <fullName evidence="5">Probable endonuclease lcl3</fullName>
    </alternativeName>
</protein>
<dbReference type="PROSITE" id="PS50830">
    <property type="entry name" value="TNASE_3"/>
    <property type="match status" value="1"/>
</dbReference>
<dbReference type="FunFam" id="2.40.50.90:FF:000029">
    <property type="entry name" value="Probable endonuclease lcl3"/>
    <property type="match status" value="1"/>
</dbReference>
<dbReference type="GO" id="GO:0046872">
    <property type="term" value="F:metal ion binding"/>
    <property type="evidence" value="ECO:0007669"/>
    <property type="project" value="UniProtKB-KW"/>
</dbReference>
<keyword evidence="12 15" id="KW-1133">Transmembrane helix</keyword>
<evidence type="ECO:0000256" key="9">
    <source>
        <dbReference type="ARBA" id="ARBA00022759"/>
    </source>
</evidence>
<dbReference type="RefSeq" id="XP_052941787.1">
    <property type="nucleotide sequence ID" value="XM_053093670.1"/>
</dbReference>
<dbReference type="SUPFAM" id="SSF50199">
    <property type="entry name" value="Staphylococcal nuclease"/>
    <property type="match status" value="1"/>
</dbReference>
<evidence type="ECO:0000256" key="11">
    <source>
        <dbReference type="ARBA" id="ARBA00022837"/>
    </source>
</evidence>
<evidence type="ECO:0000256" key="14">
    <source>
        <dbReference type="ARBA" id="ARBA00023136"/>
    </source>
</evidence>
<organism evidence="17 18">
    <name type="scientific">Dioszegia hungarica</name>
    <dbReference type="NCBI Taxonomy" id="4972"/>
    <lineage>
        <taxon>Eukaryota</taxon>
        <taxon>Fungi</taxon>
        <taxon>Dikarya</taxon>
        <taxon>Basidiomycota</taxon>
        <taxon>Agaricomycotina</taxon>
        <taxon>Tremellomycetes</taxon>
        <taxon>Tremellales</taxon>
        <taxon>Bulleribasidiaceae</taxon>
        <taxon>Dioszegia</taxon>
    </lineage>
</organism>
<keyword evidence="9" id="KW-0255">Endonuclease</keyword>
<dbReference type="PANTHER" id="PTHR12302:SF3">
    <property type="entry name" value="SERINE_THREONINE-PROTEIN KINASE 31"/>
    <property type="match status" value="1"/>
</dbReference>
<dbReference type="GO" id="GO:0016787">
    <property type="term" value="F:hydrolase activity"/>
    <property type="evidence" value="ECO:0007669"/>
    <property type="project" value="UniProtKB-KW"/>
</dbReference>
<dbReference type="AlphaFoldDB" id="A0AA38LQJ8"/>
<evidence type="ECO:0000256" key="5">
    <source>
        <dbReference type="ARBA" id="ARBA00014651"/>
    </source>
</evidence>
<dbReference type="InterPro" id="IPR035437">
    <property type="entry name" value="SNase_OB-fold_sf"/>
</dbReference>
<feature type="non-terminal residue" evidence="17">
    <location>
        <position position="1"/>
    </location>
</feature>
<feature type="non-terminal residue" evidence="17">
    <location>
        <position position="230"/>
    </location>
</feature>
<evidence type="ECO:0000256" key="4">
    <source>
        <dbReference type="ARBA" id="ARBA00013404"/>
    </source>
</evidence>
<dbReference type="Proteomes" id="UP001164286">
    <property type="component" value="Unassembled WGS sequence"/>
</dbReference>
<dbReference type="InterPro" id="IPR016071">
    <property type="entry name" value="Staphylococal_nuclease_OB-fold"/>
</dbReference>
<keyword evidence="18" id="KW-1185">Reference proteome</keyword>
<dbReference type="PANTHER" id="PTHR12302">
    <property type="entry name" value="EBNA2 BINDING PROTEIN P100"/>
    <property type="match status" value="1"/>
</dbReference>
<keyword evidence="6 15" id="KW-0812">Transmembrane</keyword>
<dbReference type="GO" id="GO:0004519">
    <property type="term" value="F:endonuclease activity"/>
    <property type="evidence" value="ECO:0007669"/>
    <property type="project" value="UniProtKB-KW"/>
</dbReference>